<dbReference type="RefSeq" id="WP_284192505.1">
    <property type="nucleotide sequence ID" value="NZ_BSPW01000050.1"/>
</dbReference>
<protein>
    <recommendedName>
        <fullName evidence="3">Flavodoxin</fullName>
    </recommendedName>
</protein>
<gene>
    <name evidence="1" type="ORF">GCM10007938_24020</name>
</gene>
<organism evidence="1 2">
    <name type="scientific">Vibrio zhanjiangensis</name>
    <dbReference type="NCBI Taxonomy" id="1046128"/>
    <lineage>
        <taxon>Bacteria</taxon>
        <taxon>Pseudomonadati</taxon>
        <taxon>Pseudomonadota</taxon>
        <taxon>Gammaproteobacteria</taxon>
        <taxon>Vibrionales</taxon>
        <taxon>Vibrionaceae</taxon>
        <taxon>Vibrio</taxon>
    </lineage>
</organism>
<dbReference type="EMBL" id="BSPW01000050">
    <property type="protein sequence ID" value="GLT18622.1"/>
    <property type="molecule type" value="Genomic_DNA"/>
</dbReference>
<accession>A0ABQ6EZG9</accession>
<proteinExistence type="predicted"/>
<evidence type="ECO:0000313" key="1">
    <source>
        <dbReference type="EMBL" id="GLT18622.1"/>
    </source>
</evidence>
<sequence>MDHTSEQLFKIKTQWFSGHVDVEFPTKESLLGRELFLSRASNPTCYQLKTLPSVNTEYQEGDVFKVDFHRLTIMFSLLQAQYWDNEKEQALVLEFLSQIIFSEPCDLYVGFLSGEPSAAAVVTKSGDSILVSDIVTKSNKPEHFLAALVHHNALDIEKYANIYIESYQ</sequence>
<keyword evidence="2" id="KW-1185">Reference proteome</keyword>
<evidence type="ECO:0008006" key="3">
    <source>
        <dbReference type="Google" id="ProtNLM"/>
    </source>
</evidence>
<name>A0ABQ6EZG9_9VIBR</name>
<comment type="caution">
    <text evidence="1">The sequence shown here is derived from an EMBL/GenBank/DDBJ whole genome shotgun (WGS) entry which is preliminary data.</text>
</comment>
<dbReference type="Proteomes" id="UP001157138">
    <property type="component" value="Unassembled WGS sequence"/>
</dbReference>
<reference evidence="2" key="1">
    <citation type="journal article" date="2019" name="Int. J. Syst. Evol. Microbiol.">
        <title>The Global Catalogue of Microorganisms (GCM) 10K type strain sequencing project: providing services to taxonomists for standard genome sequencing and annotation.</title>
        <authorList>
            <consortium name="The Broad Institute Genomics Platform"/>
            <consortium name="The Broad Institute Genome Sequencing Center for Infectious Disease"/>
            <person name="Wu L."/>
            <person name="Ma J."/>
        </authorList>
    </citation>
    <scope>NUCLEOTIDE SEQUENCE [LARGE SCALE GENOMIC DNA]</scope>
    <source>
        <strain evidence="2">NBRC 108723</strain>
    </source>
</reference>
<evidence type="ECO:0000313" key="2">
    <source>
        <dbReference type="Proteomes" id="UP001157138"/>
    </source>
</evidence>